<dbReference type="OrthoDB" id="4506934at2759"/>
<dbReference type="EMBL" id="JAADJZ010000023">
    <property type="protein sequence ID" value="KAF2867530.1"/>
    <property type="molecule type" value="Genomic_DNA"/>
</dbReference>
<organism evidence="2 3">
    <name type="scientific">Massariosphaeria phaeospora</name>
    <dbReference type="NCBI Taxonomy" id="100035"/>
    <lineage>
        <taxon>Eukaryota</taxon>
        <taxon>Fungi</taxon>
        <taxon>Dikarya</taxon>
        <taxon>Ascomycota</taxon>
        <taxon>Pezizomycotina</taxon>
        <taxon>Dothideomycetes</taxon>
        <taxon>Pleosporomycetidae</taxon>
        <taxon>Pleosporales</taxon>
        <taxon>Pleosporales incertae sedis</taxon>
        <taxon>Massariosphaeria</taxon>
    </lineage>
</organism>
<dbReference type="AlphaFoldDB" id="A0A7C8I812"/>
<name>A0A7C8I812_9PLEO</name>
<sequence>MQNAVQDAAPAYDDVFADHPVNAGSAVGGADAYAALPQADTAVDMELAAGAHNHTHSSASANPHSTAQQSFAPHTHCAECDVQLAARERRANERRCCGLVAATFMVAFGCAMGLGLAVVLVGGGGRRRGRD</sequence>
<dbReference type="Proteomes" id="UP000481861">
    <property type="component" value="Unassembled WGS sequence"/>
</dbReference>
<keyword evidence="3" id="KW-1185">Reference proteome</keyword>
<keyword evidence="1" id="KW-1133">Transmembrane helix</keyword>
<comment type="caution">
    <text evidence="2">The sequence shown here is derived from an EMBL/GenBank/DDBJ whole genome shotgun (WGS) entry which is preliminary data.</text>
</comment>
<reference evidence="2 3" key="1">
    <citation type="submission" date="2020-01" db="EMBL/GenBank/DDBJ databases">
        <authorList>
            <consortium name="DOE Joint Genome Institute"/>
            <person name="Haridas S."/>
            <person name="Albert R."/>
            <person name="Binder M."/>
            <person name="Bloem J."/>
            <person name="Labutti K."/>
            <person name="Salamov A."/>
            <person name="Andreopoulos B."/>
            <person name="Baker S.E."/>
            <person name="Barry K."/>
            <person name="Bills G."/>
            <person name="Bluhm B.H."/>
            <person name="Cannon C."/>
            <person name="Castanera R."/>
            <person name="Culley D.E."/>
            <person name="Daum C."/>
            <person name="Ezra D."/>
            <person name="Gonzalez J.B."/>
            <person name="Henrissat B."/>
            <person name="Kuo A."/>
            <person name="Liang C."/>
            <person name="Lipzen A."/>
            <person name="Lutzoni F."/>
            <person name="Magnuson J."/>
            <person name="Mondo S."/>
            <person name="Nolan M."/>
            <person name="Ohm R."/>
            <person name="Pangilinan J."/>
            <person name="Park H.-J.H."/>
            <person name="Ramirez L."/>
            <person name="Alfaro M."/>
            <person name="Sun H."/>
            <person name="Tritt A."/>
            <person name="Yoshinaga Y."/>
            <person name="Zwiers L.-H.L."/>
            <person name="Turgeon B.G."/>
            <person name="Goodwin S.B."/>
            <person name="Spatafora J.W."/>
            <person name="Crous P.W."/>
            <person name="Grigoriev I.V."/>
        </authorList>
    </citation>
    <scope>NUCLEOTIDE SEQUENCE [LARGE SCALE GENOMIC DNA]</scope>
    <source>
        <strain evidence="2 3">CBS 611.86</strain>
    </source>
</reference>
<evidence type="ECO:0000256" key="1">
    <source>
        <dbReference type="SAM" id="Phobius"/>
    </source>
</evidence>
<protein>
    <submittedName>
        <fullName evidence="2">Uncharacterized protein</fullName>
    </submittedName>
</protein>
<keyword evidence="1" id="KW-0472">Membrane</keyword>
<evidence type="ECO:0000313" key="2">
    <source>
        <dbReference type="EMBL" id="KAF2867530.1"/>
    </source>
</evidence>
<accession>A0A7C8I812</accession>
<feature type="transmembrane region" description="Helical" evidence="1">
    <location>
        <begin position="99"/>
        <end position="121"/>
    </location>
</feature>
<proteinExistence type="predicted"/>
<gene>
    <name evidence="2" type="ORF">BDV95DRAFT_502978</name>
</gene>
<keyword evidence="1" id="KW-0812">Transmembrane</keyword>
<evidence type="ECO:0000313" key="3">
    <source>
        <dbReference type="Proteomes" id="UP000481861"/>
    </source>
</evidence>